<dbReference type="GO" id="GO:0046983">
    <property type="term" value="F:protein dimerization activity"/>
    <property type="evidence" value="ECO:0007669"/>
    <property type="project" value="InterPro"/>
</dbReference>
<evidence type="ECO:0000313" key="9">
    <source>
        <dbReference type="Proteomes" id="UP000095767"/>
    </source>
</evidence>
<evidence type="ECO:0000256" key="3">
    <source>
        <dbReference type="ARBA" id="ARBA00022691"/>
    </source>
</evidence>
<keyword evidence="3" id="KW-0949">S-adenosyl-L-methionine</keyword>
<sequence>MAADSQTIIAPTDAELLQAQADLWRHSLYYLTSMALKCAVELHIPTAIHNLGGATSLTNLVTALSLPQTKLPFLRRLMRLLVRSGIFASDSNAEVETYRLNPLSWLLVEGVEAEDHTYQKYFVLGTVSRHYVEAGLSLADWFKKDLAAPLPSPFEELHGVPLVHETTKLLDEELDRIVNEGVAAHDNLAIGTIIRECNDLFKGLQSLTDCCGGDGTTVRAIIKAFPDIKCTVLDLPKVIETAPAHYAVNYVAGDMFHAIPPAQAVMLKLVLHFWNDEDCVKILEQCRKAIPSREEGGKVIIIEIVLGPSMGPIMYEAQLLMDMLMMVNTRGRQRDENDWREIFIKAGFSDYKVVKKIGARGIIEVYP</sequence>
<keyword evidence="1 8" id="KW-0489">Methyltransferase</keyword>
<gene>
    <name evidence="8" type="ORF">BAE44_0017714</name>
</gene>
<dbReference type="Gene3D" id="1.10.10.10">
    <property type="entry name" value="Winged helix-like DNA-binding domain superfamily/Winged helix DNA-binding domain"/>
    <property type="match status" value="1"/>
</dbReference>
<dbReference type="SUPFAM" id="SSF46785">
    <property type="entry name" value="Winged helix' DNA-binding domain"/>
    <property type="match status" value="1"/>
</dbReference>
<dbReference type="FunFam" id="1.10.10.10:FF:000213">
    <property type="entry name" value="Coniferyl alcohol 9-O-methyltransferase"/>
    <property type="match status" value="1"/>
</dbReference>
<evidence type="ECO:0000313" key="8">
    <source>
        <dbReference type="EMBL" id="OEL21267.1"/>
    </source>
</evidence>
<dbReference type="GO" id="GO:0008171">
    <property type="term" value="F:O-methyltransferase activity"/>
    <property type="evidence" value="ECO:0007669"/>
    <property type="project" value="InterPro"/>
</dbReference>
<feature type="domain" description="O-methyltransferase dimerisation" evidence="7">
    <location>
        <begin position="24"/>
        <end position="109"/>
    </location>
</feature>
<dbReference type="STRING" id="888268.A0A1E5V888"/>
<organism evidence="8 9">
    <name type="scientific">Dichanthelium oligosanthes</name>
    <dbReference type="NCBI Taxonomy" id="888268"/>
    <lineage>
        <taxon>Eukaryota</taxon>
        <taxon>Viridiplantae</taxon>
        <taxon>Streptophyta</taxon>
        <taxon>Embryophyta</taxon>
        <taxon>Tracheophyta</taxon>
        <taxon>Spermatophyta</taxon>
        <taxon>Magnoliopsida</taxon>
        <taxon>Liliopsida</taxon>
        <taxon>Poales</taxon>
        <taxon>Poaceae</taxon>
        <taxon>PACMAD clade</taxon>
        <taxon>Panicoideae</taxon>
        <taxon>Panicodae</taxon>
        <taxon>Paniceae</taxon>
        <taxon>Dichantheliinae</taxon>
        <taxon>Dichanthelium</taxon>
    </lineage>
</organism>
<evidence type="ECO:0000256" key="4">
    <source>
        <dbReference type="ARBA" id="ARBA00034481"/>
    </source>
</evidence>
<dbReference type="GO" id="GO:0032259">
    <property type="term" value="P:methylation"/>
    <property type="evidence" value="ECO:0007669"/>
    <property type="project" value="UniProtKB-KW"/>
</dbReference>
<proteinExistence type="inferred from homology"/>
<keyword evidence="9" id="KW-1185">Reference proteome</keyword>
<dbReference type="InterPro" id="IPR036388">
    <property type="entry name" value="WH-like_DNA-bd_sf"/>
</dbReference>
<dbReference type="PIRSF" id="PIRSF005739">
    <property type="entry name" value="O-mtase"/>
    <property type="match status" value="1"/>
</dbReference>
<feature type="domain" description="O-methyltransferase C-terminal" evidence="6">
    <location>
        <begin position="138"/>
        <end position="349"/>
    </location>
</feature>
<evidence type="ECO:0000259" key="6">
    <source>
        <dbReference type="Pfam" id="PF00891"/>
    </source>
</evidence>
<reference evidence="8 9" key="1">
    <citation type="submission" date="2016-09" db="EMBL/GenBank/DDBJ databases">
        <title>The draft genome of Dichanthelium oligosanthes: A C3 panicoid grass species.</title>
        <authorList>
            <person name="Studer A.J."/>
            <person name="Schnable J.C."/>
            <person name="Brutnell T.P."/>
        </authorList>
    </citation>
    <scope>NUCLEOTIDE SEQUENCE [LARGE SCALE GENOMIC DNA]</scope>
    <source>
        <strain evidence="9">cv. Kellogg 1175</strain>
        <tissue evidence="8">Leaf</tissue>
    </source>
</reference>
<comment type="caution">
    <text evidence="8">The sequence shown here is derived from an EMBL/GenBank/DDBJ whole genome shotgun (WGS) entry which is preliminary data.</text>
</comment>
<dbReference type="Pfam" id="PF08100">
    <property type="entry name" value="Dimerisation"/>
    <property type="match status" value="1"/>
</dbReference>
<dbReference type="InterPro" id="IPR029063">
    <property type="entry name" value="SAM-dependent_MTases_sf"/>
</dbReference>
<dbReference type="InterPro" id="IPR001077">
    <property type="entry name" value="COMT_C"/>
</dbReference>
<dbReference type="InterPro" id="IPR036390">
    <property type="entry name" value="WH_DNA-bd_sf"/>
</dbReference>
<dbReference type="OrthoDB" id="2410195at2759"/>
<name>A0A1E5V888_9POAL</name>
<dbReference type="Proteomes" id="UP000095767">
    <property type="component" value="Unassembled WGS sequence"/>
</dbReference>
<dbReference type="AlphaFoldDB" id="A0A1E5V888"/>
<dbReference type="EMBL" id="LWDX02048352">
    <property type="protein sequence ID" value="OEL21267.1"/>
    <property type="molecule type" value="Genomic_DNA"/>
</dbReference>
<dbReference type="InterPro" id="IPR016461">
    <property type="entry name" value="COMT-like"/>
</dbReference>
<dbReference type="Pfam" id="PF00891">
    <property type="entry name" value="Methyltransf_2"/>
    <property type="match status" value="1"/>
</dbReference>
<dbReference type="InterPro" id="IPR012967">
    <property type="entry name" value="COMT_dimerisation"/>
</dbReference>
<dbReference type="FunFam" id="3.40.50.150:FF:000185">
    <property type="entry name" value="O-methyltransferase family protein"/>
    <property type="match status" value="1"/>
</dbReference>
<dbReference type="Gene3D" id="3.40.50.150">
    <property type="entry name" value="Vaccinia Virus protein VP39"/>
    <property type="match status" value="1"/>
</dbReference>
<dbReference type="PANTHER" id="PTHR11746">
    <property type="entry name" value="O-METHYLTRANSFERASE"/>
    <property type="match status" value="1"/>
</dbReference>
<evidence type="ECO:0000256" key="1">
    <source>
        <dbReference type="ARBA" id="ARBA00022603"/>
    </source>
</evidence>
<evidence type="ECO:0000259" key="7">
    <source>
        <dbReference type="Pfam" id="PF08100"/>
    </source>
</evidence>
<comment type="similarity">
    <text evidence="4">Belongs to the class I-like SAM-binding methyltransferase superfamily. Cation-independent O-methyltransferase family. COMT subfamily.</text>
</comment>
<accession>A0A1E5V888</accession>
<evidence type="ECO:0000256" key="5">
    <source>
        <dbReference type="PIRSR" id="PIRSR005739-1"/>
    </source>
</evidence>
<dbReference type="PROSITE" id="PS51683">
    <property type="entry name" value="SAM_OMT_II"/>
    <property type="match status" value="1"/>
</dbReference>
<keyword evidence="2 8" id="KW-0808">Transferase</keyword>
<feature type="active site" description="Proton acceptor" evidence="5">
    <location>
        <position position="272"/>
    </location>
</feature>
<evidence type="ECO:0000256" key="2">
    <source>
        <dbReference type="ARBA" id="ARBA00022679"/>
    </source>
</evidence>
<protein>
    <submittedName>
        <fullName evidence="8">Putative O-methyltransferase 2</fullName>
    </submittedName>
</protein>
<dbReference type="SUPFAM" id="SSF53335">
    <property type="entry name" value="S-adenosyl-L-methionine-dependent methyltransferases"/>
    <property type="match status" value="1"/>
</dbReference>